<evidence type="ECO:0000256" key="6">
    <source>
        <dbReference type="SAM" id="MobiDB-lite"/>
    </source>
</evidence>
<dbReference type="SUPFAM" id="SSF55455">
    <property type="entry name" value="SRF-like"/>
    <property type="match status" value="1"/>
</dbReference>
<dbReference type="PROSITE" id="PS50066">
    <property type="entry name" value="MADS_BOX_2"/>
    <property type="match status" value="1"/>
</dbReference>
<feature type="compositionally biased region" description="Basic residues" evidence="6">
    <location>
        <begin position="119"/>
        <end position="129"/>
    </location>
</feature>
<dbReference type="PANTHER" id="PTHR11945:SF776">
    <property type="entry name" value="AGAMOUS-LIKE 50-RELATED"/>
    <property type="match status" value="1"/>
</dbReference>
<dbReference type="GO" id="GO:0000978">
    <property type="term" value="F:RNA polymerase II cis-regulatory region sequence-specific DNA binding"/>
    <property type="evidence" value="ECO:0007669"/>
    <property type="project" value="TreeGrafter"/>
</dbReference>
<feature type="compositionally biased region" description="Low complexity" evidence="6">
    <location>
        <begin position="135"/>
        <end position="165"/>
    </location>
</feature>
<accession>A0A0E0MLN5</accession>
<dbReference type="Pfam" id="PF00319">
    <property type="entry name" value="SRF-TF"/>
    <property type="match status" value="1"/>
</dbReference>
<sequence>MRPPGRTSKGRHHIEIRLIDTNDRRRVTFAKRRCGLFKKVAELALLIGASIAVVVFSETNRAYAFGDPSVDAVVLSYAPVPGEAAAAAPVHRGDGLGEDVDLEELRRAVEETSAEVAASRRRSCRRRPRGGSGGRSTWTRSGRLCSQSSPERSRSSGTTSTATPAAVEAAAVGDSRSHALFLQLHL</sequence>
<keyword evidence="7" id="KW-0812">Transmembrane</keyword>
<proteinExistence type="predicted"/>
<dbReference type="InterPro" id="IPR036879">
    <property type="entry name" value="TF_MADSbox_sf"/>
</dbReference>
<feature type="domain" description="MADS-box" evidence="8">
    <location>
        <begin position="9"/>
        <end position="69"/>
    </location>
</feature>
<keyword evidence="7" id="KW-0472">Membrane</keyword>
<evidence type="ECO:0000256" key="1">
    <source>
        <dbReference type="ARBA" id="ARBA00004123"/>
    </source>
</evidence>
<reference evidence="9" key="2">
    <citation type="submission" date="2018-05" db="EMBL/GenBank/DDBJ databases">
        <title>OpunRS2 (Oryza punctata Reference Sequence Version 2).</title>
        <authorList>
            <person name="Zhang J."/>
            <person name="Kudrna D."/>
            <person name="Lee S."/>
            <person name="Talag J."/>
            <person name="Welchert J."/>
            <person name="Wing R.A."/>
        </authorList>
    </citation>
    <scope>NUCLEOTIDE SEQUENCE [LARGE SCALE GENOMIC DNA]</scope>
</reference>
<evidence type="ECO:0000256" key="3">
    <source>
        <dbReference type="ARBA" id="ARBA00023125"/>
    </source>
</evidence>
<dbReference type="Gene3D" id="3.40.1810.10">
    <property type="entry name" value="Transcription factor, MADS-box"/>
    <property type="match status" value="1"/>
</dbReference>
<feature type="transmembrane region" description="Helical" evidence="7">
    <location>
        <begin position="40"/>
        <end position="57"/>
    </location>
</feature>
<evidence type="ECO:0000259" key="8">
    <source>
        <dbReference type="PROSITE" id="PS50066"/>
    </source>
</evidence>
<dbReference type="EnsemblPlants" id="OPUNC12G08610.1">
    <property type="protein sequence ID" value="OPUNC12G08610.1"/>
    <property type="gene ID" value="OPUNC12G08610"/>
</dbReference>
<dbReference type="HOGENOM" id="CLU_1456692_0_0_1"/>
<keyword evidence="5" id="KW-0539">Nucleus</keyword>
<dbReference type="STRING" id="4537.A0A0E0MLN5"/>
<keyword evidence="7" id="KW-1133">Transmembrane helix</keyword>
<keyword evidence="3" id="KW-0238">DNA-binding</keyword>
<reference evidence="9" key="1">
    <citation type="submission" date="2015-04" db="UniProtKB">
        <authorList>
            <consortium name="EnsemblPlants"/>
        </authorList>
    </citation>
    <scope>IDENTIFICATION</scope>
</reference>
<evidence type="ECO:0000256" key="2">
    <source>
        <dbReference type="ARBA" id="ARBA00023015"/>
    </source>
</evidence>
<evidence type="ECO:0000256" key="4">
    <source>
        <dbReference type="ARBA" id="ARBA00023163"/>
    </source>
</evidence>
<dbReference type="GO" id="GO:0000981">
    <property type="term" value="F:DNA-binding transcription factor activity, RNA polymerase II-specific"/>
    <property type="evidence" value="ECO:0007669"/>
    <property type="project" value="TreeGrafter"/>
</dbReference>
<dbReference type="InterPro" id="IPR002100">
    <property type="entry name" value="TF_MADSbox"/>
</dbReference>
<comment type="subcellular location">
    <subcellularLocation>
        <location evidence="1">Nucleus</location>
    </subcellularLocation>
</comment>
<keyword evidence="2" id="KW-0805">Transcription regulation</keyword>
<dbReference type="SMART" id="SM00432">
    <property type="entry name" value="MADS"/>
    <property type="match status" value="1"/>
</dbReference>
<feature type="region of interest" description="Disordered" evidence="6">
    <location>
        <begin position="116"/>
        <end position="165"/>
    </location>
</feature>
<dbReference type="eggNOG" id="KOG0014">
    <property type="taxonomic scope" value="Eukaryota"/>
</dbReference>
<dbReference type="Proteomes" id="UP000026962">
    <property type="component" value="Chromosome 12"/>
</dbReference>
<dbReference type="AlphaFoldDB" id="A0A0E0MLN5"/>
<dbReference type="PRINTS" id="PR00404">
    <property type="entry name" value="MADSDOMAIN"/>
</dbReference>
<keyword evidence="10" id="KW-1185">Reference proteome</keyword>
<dbReference type="OMA" id="HHIEIRL"/>
<protein>
    <recommendedName>
        <fullName evidence="8">MADS-box domain-containing protein</fullName>
    </recommendedName>
</protein>
<evidence type="ECO:0000313" key="10">
    <source>
        <dbReference type="Proteomes" id="UP000026962"/>
    </source>
</evidence>
<dbReference type="Gramene" id="OPUNC12G08610.1">
    <property type="protein sequence ID" value="OPUNC12G08610.1"/>
    <property type="gene ID" value="OPUNC12G08610"/>
</dbReference>
<dbReference type="PANTHER" id="PTHR11945">
    <property type="entry name" value="MADS BOX PROTEIN"/>
    <property type="match status" value="1"/>
</dbReference>
<name>A0A0E0MLN5_ORYPU</name>
<dbReference type="GO" id="GO:0005634">
    <property type="term" value="C:nucleus"/>
    <property type="evidence" value="ECO:0007669"/>
    <property type="project" value="UniProtKB-SubCell"/>
</dbReference>
<evidence type="ECO:0000256" key="5">
    <source>
        <dbReference type="ARBA" id="ARBA00023242"/>
    </source>
</evidence>
<evidence type="ECO:0000256" key="7">
    <source>
        <dbReference type="SAM" id="Phobius"/>
    </source>
</evidence>
<organism evidence="9">
    <name type="scientific">Oryza punctata</name>
    <name type="common">Red rice</name>
    <dbReference type="NCBI Taxonomy" id="4537"/>
    <lineage>
        <taxon>Eukaryota</taxon>
        <taxon>Viridiplantae</taxon>
        <taxon>Streptophyta</taxon>
        <taxon>Embryophyta</taxon>
        <taxon>Tracheophyta</taxon>
        <taxon>Spermatophyta</taxon>
        <taxon>Magnoliopsida</taxon>
        <taxon>Liliopsida</taxon>
        <taxon>Poales</taxon>
        <taxon>Poaceae</taxon>
        <taxon>BOP clade</taxon>
        <taxon>Oryzoideae</taxon>
        <taxon>Oryzeae</taxon>
        <taxon>Oryzinae</taxon>
        <taxon>Oryza</taxon>
    </lineage>
</organism>
<evidence type="ECO:0000313" key="9">
    <source>
        <dbReference type="EnsemblPlants" id="OPUNC12G08610.1"/>
    </source>
</evidence>
<dbReference type="GO" id="GO:0046983">
    <property type="term" value="F:protein dimerization activity"/>
    <property type="evidence" value="ECO:0007669"/>
    <property type="project" value="InterPro"/>
</dbReference>
<keyword evidence="4" id="KW-0804">Transcription</keyword>